<dbReference type="EMBL" id="FBWG01000045">
    <property type="protein sequence ID" value="CUX58611.1"/>
    <property type="molecule type" value="Genomic_DNA"/>
</dbReference>
<dbReference type="Proteomes" id="UP000191987">
    <property type="component" value="Unassembled WGS sequence"/>
</dbReference>
<gene>
    <name evidence="2" type="ORF">AGR7C_Lc60078</name>
</gene>
<evidence type="ECO:0000313" key="3">
    <source>
        <dbReference type="Proteomes" id="UP000191987"/>
    </source>
</evidence>
<dbReference type="AlphaFoldDB" id="A0A1S7RW90"/>
<feature type="compositionally biased region" description="Pro residues" evidence="1">
    <location>
        <begin position="39"/>
        <end position="57"/>
    </location>
</feature>
<proteinExistence type="predicted"/>
<accession>A0A1S7RW90</accession>
<evidence type="ECO:0000256" key="1">
    <source>
        <dbReference type="SAM" id="MobiDB-lite"/>
    </source>
</evidence>
<sequence length="98" mass="10795">MLRRLIGDSANALSHEIKTQLVPIVAKRVYQEAAMPAVPVEPYPEPPMPVPPQPDIPPVEEPEPDRLPDEVPTPNPDENDGPPKVLSCFTPLRSRISC</sequence>
<evidence type="ECO:0000313" key="2">
    <source>
        <dbReference type="EMBL" id="CUX58611.1"/>
    </source>
</evidence>
<feature type="region of interest" description="Disordered" evidence="1">
    <location>
        <begin position="39"/>
        <end position="98"/>
    </location>
</feature>
<organism evidence="2 3">
    <name type="scientific">Agrobacterium deltaense Zutra 3/1</name>
    <dbReference type="NCBI Taxonomy" id="1183427"/>
    <lineage>
        <taxon>Bacteria</taxon>
        <taxon>Pseudomonadati</taxon>
        <taxon>Pseudomonadota</taxon>
        <taxon>Alphaproteobacteria</taxon>
        <taxon>Hyphomicrobiales</taxon>
        <taxon>Rhizobiaceae</taxon>
        <taxon>Rhizobium/Agrobacterium group</taxon>
        <taxon>Agrobacterium</taxon>
    </lineage>
</organism>
<protein>
    <submittedName>
        <fullName evidence="2">Uncharacterized protein</fullName>
    </submittedName>
</protein>
<reference evidence="2 3" key="1">
    <citation type="submission" date="2016-01" db="EMBL/GenBank/DDBJ databases">
        <authorList>
            <person name="Oliw E.H."/>
        </authorList>
    </citation>
    <scope>NUCLEOTIDE SEQUENCE [LARGE SCALE GENOMIC DNA]</scope>
    <source>
        <strain evidence="2 3">Zutra 3-1</strain>
    </source>
</reference>
<name>A0A1S7RW90_9HYPH</name>